<reference evidence="3" key="1">
    <citation type="submission" date="2025-08" db="UniProtKB">
        <authorList>
            <consortium name="RefSeq"/>
        </authorList>
    </citation>
    <scope>IDENTIFICATION</scope>
    <source>
        <tissue evidence="3">Tentacle</tissue>
    </source>
</reference>
<evidence type="ECO:0000256" key="1">
    <source>
        <dbReference type="ARBA" id="ARBA00022737"/>
    </source>
</evidence>
<dbReference type="AlphaFoldDB" id="A0A6P8HQE7"/>
<dbReference type="SUPFAM" id="SSF52047">
    <property type="entry name" value="RNI-like"/>
    <property type="match status" value="1"/>
</dbReference>
<gene>
    <name evidence="3" type="primary">LOC116295040</name>
</gene>
<dbReference type="RefSeq" id="XP_031558599.1">
    <property type="nucleotide sequence ID" value="XM_031702739.1"/>
</dbReference>
<name>A0A6P8HQE7_ACTTE</name>
<dbReference type="Gene3D" id="3.80.10.10">
    <property type="entry name" value="Ribonuclease Inhibitor"/>
    <property type="match status" value="2"/>
</dbReference>
<keyword evidence="1" id="KW-0677">Repeat</keyword>
<evidence type="ECO:0000313" key="2">
    <source>
        <dbReference type="Proteomes" id="UP000515163"/>
    </source>
</evidence>
<dbReference type="OrthoDB" id="5988262at2759"/>
<dbReference type="InterPro" id="IPR032675">
    <property type="entry name" value="LRR_dom_sf"/>
</dbReference>
<evidence type="ECO:0000313" key="3">
    <source>
        <dbReference type="RefSeq" id="XP_031558599.1"/>
    </source>
</evidence>
<dbReference type="InterPro" id="IPR050694">
    <property type="entry name" value="LRRC14/PRAME"/>
</dbReference>
<dbReference type="PANTHER" id="PTHR14224">
    <property type="entry name" value="SIMILAR TO PREFERENTIALLY EXPRESSED ANTIGEN IN MELANOMA-LIKE 3"/>
    <property type="match status" value="1"/>
</dbReference>
<dbReference type="GeneID" id="116295040"/>
<accession>A0A6P8HQE7</accession>
<dbReference type="GO" id="GO:0005737">
    <property type="term" value="C:cytoplasm"/>
    <property type="evidence" value="ECO:0007669"/>
    <property type="project" value="TreeGrafter"/>
</dbReference>
<protein>
    <submittedName>
        <fullName evidence="3">Uncharacterized protein LOC116295040</fullName>
    </submittedName>
</protein>
<dbReference type="Proteomes" id="UP000515163">
    <property type="component" value="Unplaced"/>
</dbReference>
<dbReference type="PANTHER" id="PTHR14224:SF37">
    <property type="entry name" value="LEUCINE-RICH REPEAT-CONTAINING PROTEIN 14"/>
    <property type="match status" value="1"/>
</dbReference>
<proteinExistence type="predicted"/>
<sequence>MKSRVFVRNIRLSFGTSLTVERLASSSISLSSKMSALTSLAEMAAEIVVLDYRLLSGNLNCLPRTILETLVTASIRNQKILTLHLLVSEWPFKHLVLQDCQGFGEMYAVLFAFILQKSDNKLEVVDMRGCRTGIAGTTAFCKLALGLPVSQNDVSDMSVIDCRPLTETDKHVEYLKVKVPPLTVIMDCYVNPENFELVKQGLVKHTILNIKICSLCMVELGRRKVRSLASLLECDIITCLDVSMNSLENEGITSLSSYLKTFRNLTELNLGYNRLKHDNTSGITALADAIKHLSSLKKLTLTENILGSEICTILRNIASFLTHLVLNGCGTRSDELNEMCNMQPLHHLEHLELSTNALVNCMKPMSKFVCKSSKTLKHLSIEDNMFVSSSVADLRKMAKKLEKLETLSICYNHLIPDDVMIIQNVLANVKVINRDWLF</sequence>
<dbReference type="InParanoid" id="A0A6P8HQE7"/>
<organism evidence="2 3">
    <name type="scientific">Actinia tenebrosa</name>
    <name type="common">Australian red waratah sea anemone</name>
    <dbReference type="NCBI Taxonomy" id="6105"/>
    <lineage>
        <taxon>Eukaryota</taxon>
        <taxon>Metazoa</taxon>
        <taxon>Cnidaria</taxon>
        <taxon>Anthozoa</taxon>
        <taxon>Hexacorallia</taxon>
        <taxon>Actiniaria</taxon>
        <taxon>Actiniidae</taxon>
        <taxon>Actinia</taxon>
    </lineage>
</organism>
<dbReference type="KEGG" id="aten:116295040"/>
<keyword evidence="2" id="KW-1185">Reference proteome</keyword>